<proteinExistence type="predicted"/>
<accession>W8ECP1</accession>
<evidence type="ECO:0000313" key="1">
    <source>
        <dbReference type="EMBL" id="AHJ86452.1"/>
    </source>
</evidence>
<dbReference type="OrthoDB" id="22700at10239"/>
<dbReference type="Proteomes" id="UP000201360">
    <property type="component" value="Segment"/>
</dbReference>
<sequence>MHAHHIRAREIKVGDIVLTPLASNPRVIFTEPALDVWEYEERLNVCSTGNYLQFGLEDTVTVLRPEEA</sequence>
<gene>
    <name evidence="1" type="ORF">40AC_89</name>
</gene>
<dbReference type="EMBL" id="KJ192196">
    <property type="protein sequence ID" value="AHJ86452.1"/>
    <property type="molecule type" value="Genomic_DNA"/>
</dbReference>
<protein>
    <submittedName>
        <fullName evidence="1">Uncharacterized protein</fullName>
    </submittedName>
</protein>
<name>W8ECP1_9CAUD</name>
<reference evidence="1 2" key="1">
    <citation type="journal article" date="2014" name="Genome Announc.">
        <title>Complete genome sequences of nine mycobacteriophages.</title>
        <authorList>
            <person name="Franceschelli J.J."/>
            <person name="Suarez C.A."/>
            <person name="Teran L."/>
            <person name="Raya R.R."/>
            <person name="Morbidoni H.R."/>
        </authorList>
    </citation>
    <scope>NUCLEOTIDE SEQUENCE [LARGE SCALE GENOMIC DNA]</scope>
</reference>
<evidence type="ECO:0000313" key="2">
    <source>
        <dbReference type="Proteomes" id="UP000201360"/>
    </source>
</evidence>
<organism evidence="1 2">
    <name type="scientific">Mycobacterium phage 40AC</name>
    <dbReference type="NCBI Taxonomy" id="1458717"/>
    <lineage>
        <taxon>Viruses</taxon>
        <taxon>Duplodnaviria</taxon>
        <taxon>Heunggongvirae</taxon>
        <taxon>Uroviricota</taxon>
        <taxon>Caudoviricetes</taxon>
        <taxon>Santafevirus</taxon>
        <taxon>Santafevirus sf40AC</taxon>
    </lineage>
</organism>
<dbReference type="RefSeq" id="YP_009009922.1">
    <property type="nucleotide sequence ID" value="NC_023607.1"/>
</dbReference>
<keyword evidence="2" id="KW-1185">Reference proteome</keyword>
<dbReference type="KEGG" id="vg:18506324"/>